<gene>
    <name evidence="2" type="ORF">B0T14DRAFT_517796</name>
</gene>
<dbReference type="EMBL" id="JAULSU010000003">
    <property type="protein sequence ID" value="KAK0624285.1"/>
    <property type="molecule type" value="Genomic_DNA"/>
</dbReference>
<proteinExistence type="inferred from homology"/>
<keyword evidence="2" id="KW-0489">Methyltransferase</keyword>
<name>A0AA39WZV9_9PEZI</name>
<organism evidence="2 3">
    <name type="scientific">Immersiella caudata</name>
    <dbReference type="NCBI Taxonomy" id="314043"/>
    <lineage>
        <taxon>Eukaryota</taxon>
        <taxon>Fungi</taxon>
        <taxon>Dikarya</taxon>
        <taxon>Ascomycota</taxon>
        <taxon>Pezizomycotina</taxon>
        <taxon>Sordariomycetes</taxon>
        <taxon>Sordariomycetidae</taxon>
        <taxon>Sordariales</taxon>
        <taxon>Lasiosphaeriaceae</taxon>
        <taxon>Immersiella</taxon>
    </lineage>
</organism>
<reference evidence="2" key="1">
    <citation type="submission" date="2023-06" db="EMBL/GenBank/DDBJ databases">
        <title>Genome-scale phylogeny and comparative genomics of the fungal order Sordariales.</title>
        <authorList>
            <consortium name="Lawrence Berkeley National Laboratory"/>
            <person name="Hensen N."/>
            <person name="Bonometti L."/>
            <person name="Westerberg I."/>
            <person name="Brannstrom I.O."/>
            <person name="Guillou S."/>
            <person name="Cros-Aarteil S."/>
            <person name="Calhoun S."/>
            <person name="Haridas S."/>
            <person name="Kuo A."/>
            <person name="Mondo S."/>
            <person name="Pangilinan J."/>
            <person name="Riley R."/>
            <person name="Labutti K."/>
            <person name="Andreopoulos B."/>
            <person name="Lipzen A."/>
            <person name="Chen C."/>
            <person name="Yanf M."/>
            <person name="Daum C."/>
            <person name="Ng V."/>
            <person name="Clum A."/>
            <person name="Steindorff A."/>
            <person name="Ohm R."/>
            <person name="Martin F."/>
            <person name="Silar P."/>
            <person name="Natvig D."/>
            <person name="Lalanne C."/>
            <person name="Gautier V."/>
            <person name="Ament-Velasquez S.L."/>
            <person name="Kruys A."/>
            <person name="Hutchinson M.I."/>
            <person name="Powell A.J."/>
            <person name="Barry K."/>
            <person name="Miller A.N."/>
            <person name="Grigoriev I.V."/>
            <person name="Debuchy R."/>
            <person name="Gladieux P."/>
            <person name="Thoren M.H."/>
            <person name="Johannesson H."/>
        </authorList>
    </citation>
    <scope>NUCLEOTIDE SEQUENCE</scope>
    <source>
        <strain evidence="2">CBS 606.72</strain>
    </source>
</reference>
<evidence type="ECO:0000313" key="2">
    <source>
        <dbReference type="EMBL" id="KAK0624285.1"/>
    </source>
</evidence>
<keyword evidence="3" id="KW-1185">Reference proteome</keyword>
<dbReference type="InterPro" id="IPR029063">
    <property type="entry name" value="SAM-dependent_MTases_sf"/>
</dbReference>
<dbReference type="GO" id="GO:0032259">
    <property type="term" value="P:methylation"/>
    <property type="evidence" value="ECO:0007669"/>
    <property type="project" value="UniProtKB-KW"/>
</dbReference>
<dbReference type="PANTHER" id="PTHR43591:SF10">
    <property type="entry name" value="ABC TRANSMEMBRANE TYPE-1 DOMAIN-CONTAINING PROTEIN-RELATED"/>
    <property type="match status" value="1"/>
</dbReference>
<evidence type="ECO:0000313" key="3">
    <source>
        <dbReference type="Proteomes" id="UP001175000"/>
    </source>
</evidence>
<dbReference type="CDD" id="cd02440">
    <property type="entry name" value="AdoMet_MTases"/>
    <property type="match status" value="1"/>
</dbReference>
<protein>
    <submittedName>
        <fullName evidence="2">TAM domain methyltransferase</fullName>
    </submittedName>
</protein>
<evidence type="ECO:0000256" key="1">
    <source>
        <dbReference type="ARBA" id="ARBA00038158"/>
    </source>
</evidence>
<dbReference type="Pfam" id="PF13489">
    <property type="entry name" value="Methyltransf_23"/>
    <property type="match status" value="1"/>
</dbReference>
<dbReference type="GO" id="GO:0008168">
    <property type="term" value="F:methyltransferase activity"/>
    <property type="evidence" value="ECO:0007669"/>
    <property type="project" value="UniProtKB-KW"/>
</dbReference>
<keyword evidence="2" id="KW-0808">Transferase</keyword>
<dbReference type="Proteomes" id="UP001175000">
    <property type="component" value="Unassembled WGS sequence"/>
</dbReference>
<dbReference type="SUPFAM" id="SSF53335">
    <property type="entry name" value="S-adenosyl-L-methionine-dependent methyltransferases"/>
    <property type="match status" value="1"/>
</dbReference>
<dbReference type="AlphaFoldDB" id="A0AA39WZV9"/>
<dbReference type="PANTHER" id="PTHR43591">
    <property type="entry name" value="METHYLTRANSFERASE"/>
    <property type="match status" value="1"/>
</dbReference>
<sequence>MADPSKEPQADVAIEIDSTIKASDSYVDDQLSAFATSLGSSVLDYPTEHGRRYHAYRAGSYPMPNDEAEQERLDMTHHLAVLGTGDKLFLSPISEPKRILDIGTGTGVWAVEMASLFPDAQILGNDLSAISPRWVPPKVEFEIDDVESAWVHTKPFNFIFSRYMAGSILDWPKYVKTVYDNLSPDGWAEFQDYDGRWMSDDGSLREDGAVWRWIDGLITAGESLGRDPKPGPKLEGWVKEAGFKNVVCQKFKFPIGPWPKDAHLKTVGLWNITQVLDGLEGFSLQLYCRVLGWPEEEVREMLTKVRQDLKSGTIRAYIEYYVVYGQK</sequence>
<dbReference type="Gene3D" id="3.40.50.150">
    <property type="entry name" value="Vaccinia Virus protein VP39"/>
    <property type="match status" value="1"/>
</dbReference>
<comment type="similarity">
    <text evidence="1">Belongs to the methyltransferase superfamily. LaeA methyltransferase family.</text>
</comment>
<comment type="caution">
    <text evidence="2">The sequence shown here is derived from an EMBL/GenBank/DDBJ whole genome shotgun (WGS) entry which is preliminary data.</text>
</comment>
<accession>A0AA39WZV9</accession>